<feature type="transmembrane region" description="Helical" evidence="7">
    <location>
        <begin position="299"/>
        <end position="326"/>
    </location>
</feature>
<dbReference type="EMBL" id="FJVC01000330">
    <property type="protein sequence ID" value="CZT48347.1"/>
    <property type="molecule type" value="Genomic_DNA"/>
</dbReference>
<dbReference type="PANTHER" id="PTHR32385">
    <property type="entry name" value="MANNOSYL PHOSPHORYLINOSITOL CERAMIDE SYNTHASE"/>
    <property type="match status" value="1"/>
</dbReference>
<gene>
    <name evidence="8" type="ORF">RSE6_09028</name>
</gene>
<dbReference type="InterPro" id="IPR029044">
    <property type="entry name" value="Nucleotide-diphossugar_trans"/>
</dbReference>
<evidence type="ECO:0000256" key="3">
    <source>
        <dbReference type="ARBA" id="ARBA00022679"/>
    </source>
</evidence>
<dbReference type="SUPFAM" id="SSF53448">
    <property type="entry name" value="Nucleotide-diphospho-sugar transferases"/>
    <property type="match status" value="1"/>
</dbReference>
<dbReference type="Proteomes" id="UP000177625">
    <property type="component" value="Unassembled WGS sequence"/>
</dbReference>
<proteinExistence type="inferred from homology"/>
<evidence type="ECO:0000256" key="2">
    <source>
        <dbReference type="ARBA" id="ARBA00009003"/>
    </source>
</evidence>
<keyword evidence="3" id="KW-0808">Transferase</keyword>
<name>A0A1E1MH19_RHYSE</name>
<dbReference type="GO" id="GO:0000030">
    <property type="term" value="F:mannosyltransferase activity"/>
    <property type="evidence" value="ECO:0007669"/>
    <property type="project" value="TreeGrafter"/>
</dbReference>
<evidence type="ECO:0000313" key="9">
    <source>
        <dbReference type="Proteomes" id="UP000177625"/>
    </source>
</evidence>
<evidence type="ECO:0000313" key="8">
    <source>
        <dbReference type="EMBL" id="CZT48347.1"/>
    </source>
</evidence>
<keyword evidence="4 7" id="KW-0812">Transmembrane</keyword>
<dbReference type="InterPro" id="IPR007577">
    <property type="entry name" value="GlycoTrfase_DXD_sugar-bd_CS"/>
</dbReference>
<evidence type="ECO:0000256" key="5">
    <source>
        <dbReference type="ARBA" id="ARBA00022989"/>
    </source>
</evidence>
<comment type="subcellular location">
    <subcellularLocation>
        <location evidence="1">Membrane</location>
    </subcellularLocation>
</comment>
<organism evidence="8 9">
    <name type="scientific">Rhynchosporium secalis</name>
    <name type="common">Barley scald fungus</name>
    <dbReference type="NCBI Taxonomy" id="38038"/>
    <lineage>
        <taxon>Eukaryota</taxon>
        <taxon>Fungi</taxon>
        <taxon>Dikarya</taxon>
        <taxon>Ascomycota</taxon>
        <taxon>Pezizomycotina</taxon>
        <taxon>Leotiomycetes</taxon>
        <taxon>Helotiales</taxon>
        <taxon>Ploettnerulaceae</taxon>
        <taxon>Rhynchosporium</taxon>
    </lineage>
</organism>
<evidence type="ECO:0000256" key="7">
    <source>
        <dbReference type="SAM" id="Phobius"/>
    </source>
</evidence>
<dbReference type="AlphaFoldDB" id="A0A1E1MH19"/>
<keyword evidence="5 7" id="KW-1133">Transmembrane helix</keyword>
<dbReference type="Pfam" id="PF04488">
    <property type="entry name" value="Gly_transf_sug"/>
    <property type="match status" value="1"/>
</dbReference>
<dbReference type="PANTHER" id="PTHR32385:SF20">
    <property type="entry name" value="MANNOSYL PHOSPHORYLINOSITOL CERAMIDE SYNTHASE CSH1-RELATED"/>
    <property type="match status" value="1"/>
</dbReference>
<keyword evidence="9" id="KW-1185">Reference proteome</keyword>
<evidence type="ECO:0000256" key="4">
    <source>
        <dbReference type="ARBA" id="ARBA00022692"/>
    </source>
</evidence>
<reference evidence="9" key="1">
    <citation type="submission" date="2016-03" db="EMBL/GenBank/DDBJ databases">
        <authorList>
            <person name="Guldener U."/>
        </authorList>
    </citation>
    <scope>NUCLEOTIDE SEQUENCE [LARGE SCALE GENOMIC DNA]</scope>
</reference>
<dbReference type="GO" id="GO:0016020">
    <property type="term" value="C:membrane"/>
    <property type="evidence" value="ECO:0007669"/>
    <property type="project" value="UniProtKB-SubCell"/>
</dbReference>
<keyword evidence="6 7" id="KW-0472">Membrane</keyword>
<evidence type="ECO:0000256" key="1">
    <source>
        <dbReference type="ARBA" id="ARBA00004370"/>
    </source>
</evidence>
<evidence type="ECO:0000256" key="6">
    <source>
        <dbReference type="ARBA" id="ARBA00023136"/>
    </source>
</evidence>
<protein>
    <submittedName>
        <fullName evidence="8">Related to SUR1 protein</fullName>
    </submittedName>
</protein>
<dbReference type="InterPro" id="IPR051706">
    <property type="entry name" value="Glycosyltransferase_domain"/>
</dbReference>
<sequence length="357" mass="41195">MLYRRLAFPLLLLFLTVLLFLFHITAFIHLFFTHAGITITQNEILDAYTADQDLAVGVRRESYVPKIVHQVFHNWKEPGNETLPSDWEVVSGTCKGRAKGWSGEWEYMLWTESTSRQFIQDEYPWMLKTYDGYRYPVQRVDAVRYFVLYHYGGIYLDLDNGCLRDLTPLTNYPLWNTDGGRGALSNNILGARPKHPFYDRLIRSLITYNYNYFFPYITISYASGQWFETSVWEKYHASLPSLLKGPMTSKGGQGGGSEFGKGEEMRGFRIMMDDRPGTEPWIFFTQERGGSWVNWDNAFWLWIGEHLLLLAVVAGGSLSGVGWYCIKGPRGRRRRVGGRDVRVGLGKKDDMRVLPDV</sequence>
<accession>A0A1E1MH19</accession>
<comment type="similarity">
    <text evidence="2">Belongs to the glycosyltransferase 32 family.</text>
</comment>
<dbReference type="GO" id="GO:0051999">
    <property type="term" value="P:mannosyl-inositol phosphorylceramide biosynthetic process"/>
    <property type="evidence" value="ECO:0007669"/>
    <property type="project" value="TreeGrafter"/>
</dbReference>
<dbReference type="Gene3D" id="3.90.550.20">
    <property type="match status" value="1"/>
</dbReference>